<name>A0A1Z1FBW0_9SPHN</name>
<reference evidence="1 2" key="1">
    <citation type="submission" date="2017-01" db="EMBL/GenBank/DDBJ databases">
        <title>Complete genome sequence of esterase-producing bacterium Croceicoccus marinus E4A9.</title>
        <authorList>
            <person name="Wu Y.-H."/>
            <person name="Cheng H."/>
            <person name="Xu L."/>
            <person name="Huo Y.-Y."/>
            <person name="Wang C.-S."/>
            <person name="Xu X.-W."/>
        </authorList>
    </citation>
    <scope>NUCLEOTIDE SEQUENCE [LARGE SCALE GENOMIC DNA]</scope>
    <source>
        <strain evidence="1 2">E4A9</strain>
    </source>
</reference>
<protein>
    <submittedName>
        <fullName evidence="1">Uncharacterized protein</fullName>
    </submittedName>
</protein>
<dbReference type="STRING" id="450378.GCA_001661675_01706"/>
<gene>
    <name evidence="1" type="ORF">A9D14_08510</name>
</gene>
<evidence type="ECO:0000313" key="1">
    <source>
        <dbReference type="EMBL" id="ARU16234.1"/>
    </source>
</evidence>
<dbReference type="Proteomes" id="UP000195807">
    <property type="component" value="Chromosome"/>
</dbReference>
<dbReference type="AlphaFoldDB" id="A0A1Z1FBW0"/>
<sequence length="90" mass="9245">MILPAALSLIQGAPATAAELAGGSVEREDGSVVIDILAPPTCTSREGEIVVCAETPQSGDMAAPGGEESGVSQGRWARTARLALRARRWS</sequence>
<proteinExistence type="predicted"/>
<accession>A0A1Z1FBW0</accession>
<dbReference type="EMBL" id="CP019602">
    <property type="protein sequence ID" value="ARU16234.1"/>
    <property type="molecule type" value="Genomic_DNA"/>
</dbReference>
<organism evidence="1 2">
    <name type="scientific">Croceicoccus marinus</name>
    <dbReference type="NCBI Taxonomy" id="450378"/>
    <lineage>
        <taxon>Bacteria</taxon>
        <taxon>Pseudomonadati</taxon>
        <taxon>Pseudomonadota</taxon>
        <taxon>Alphaproteobacteria</taxon>
        <taxon>Sphingomonadales</taxon>
        <taxon>Erythrobacteraceae</taxon>
        <taxon>Croceicoccus</taxon>
    </lineage>
</organism>
<keyword evidence="2" id="KW-1185">Reference proteome</keyword>
<dbReference type="RefSeq" id="WP_066845261.1">
    <property type="nucleotide sequence ID" value="NZ_CP019602.1"/>
</dbReference>
<dbReference type="KEGG" id="cman:A9D14_08510"/>
<evidence type="ECO:0000313" key="2">
    <source>
        <dbReference type="Proteomes" id="UP000195807"/>
    </source>
</evidence>